<reference evidence="1 2" key="1">
    <citation type="submission" date="2023-11" db="EMBL/GenBank/DDBJ databases">
        <authorList>
            <person name="Cook R."/>
            <person name="Crisci M."/>
            <person name="Pye H."/>
            <person name="Adriaenssens E."/>
            <person name="Santini J."/>
        </authorList>
    </citation>
    <scope>NUCLEOTIDE SEQUENCE [LARGE SCALE GENOMIC DNA]</scope>
    <source>
        <strain evidence="1">Lak_Megaphage_RVC_AP3_GC26</strain>
    </source>
</reference>
<sequence>MTEILKYIKRKMQGIQDNIGAFHKTGLKDDGMMKIKPSITVCVDFDGTMVQHEYPDIGKETEGCVETLKRWVDEYNVGIILDTMRSGDSLDEAVAWCKEKGIKLYGISKDPEQEKWTDSPKAYAPFSIDDRNVGCPLVYGKSRRPYVNWYKIVEIFEPVIKMFAK</sequence>
<evidence type="ECO:0000313" key="2">
    <source>
        <dbReference type="Proteomes" id="UP001348805"/>
    </source>
</evidence>
<protein>
    <submittedName>
        <fullName evidence="1">Phosphoheptose isomerase</fullName>
    </submittedName>
</protein>
<organism evidence="1 2">
    <name type="scientific">phage Lak_Megaphage_RVC_AP3_GC26</name>
    <dbReference type="NCBI Taxonomy" id="3109225"/>
    <lineage>
        <taxon>Viruses</taxon>
        <taxon>Duplodnaviria</taxon>
        <taxon>Heunggongvirae</taxon>
        <taxon>Uroviricota</taxon>
        <taxon>Caudoviricetes</taxon>
        <taxon>Caudoviricetes code 15 clade</taxon>
    </lineage>
</organism>
<dbReference type="InterPro" id="IPR023214">
    <property type="entry name" value="HAD_sf"/>
</dbReference>
<dbReference type="Gene3D" id="3.40.50.1000">
    <property type="entry name" value="HAD superfamily/HAD-like"/>
    <property type="match status" value="1"/>
</dbReference>
<dbReference type="SUPFAM" id="SSF56784">
    <property type="entry name" value="HAD-like"/>
    <property type="match status" value="1"/>
</dbReference>
<proteinExistence type="predicted"/>
<dbReference type="GO" id="GO:0016853">
    <property type="term" value="F:isomerase activity"/>
    <property type="evidence" value="ECO:0007669"/>
    <property type="project" value="UniProtKB-KW"/>
</dbReference>
<keyword evidence="2" id="KW-1185">Reference proteome</keyword>
<keyword evidence="1" id="KW-0413">Isomerase</keyword>
<accession>A0ABZ0Z088</accession>
<dbReference type="Proteomes" id="UP001348805">
    <property type="component" value="Segment"/>
</dbReference>
<dbReference type="InterPro" id="IPR036412">
    <property type="entry name" value="HAD-like_sf"/>
</dbReference>
<name>A0ABZ0Z088_9CAUD</name>
<dbReference type="EMBL" id="OR769219">
    <property type="protein sequence ID" value="WQJ51355.1"/>
    <property type="molecule type" value="Genomic_DNA"/>
</dbReference>
<evidence type="ECO:0000313" key="1">
    <source>
        <dbReference type="EMBL" id="WQJ51355.1"/>
    </source>
</evidence>